<dbReference type="Proteomes" id="UP000000576">
    <property type="component" value="Chromosome"/>
</dbReference>
<evidence type="ECO:0000313" key="1">
    <source>
        <dbReference type="EMBL" id="AAM39080.1"/>
    </source>
</evidence>
<dbReference type="AlphaFoldDB" id="A0AAI7ZJ44"/>
<sequence>MRAQHRPPRSRRFSLTSTGGIQMAKIHVGAVVACGLLQGAACLPAQAQQADSASEGSVATYQFDNQVKLMSEQRTRGISDSLMRPSAKWSTQFVHASGLVALLEVAGVSKQQFVNGDGLGVTLAGGYRFGDPDRWHAGVGLATERFPGARFMAPHGIDLETGTPTDVRTTNYNSDFAVMELGYGIVEGRVLYVVSKTYRGADTGGVCGQILRFSIDPTAALQCYARGEQDSRGTVLADLNSQLPLLPSLLPSTTLRLHAGYQKLANFREGNFADYQIGITHRRWGLDWNLDWLTTNTNAHQLYWVQDGERIRKTDGDALVFSIGYTF</sequence>
<dbReference type="Pfam" id="PF09694">
    <property type="entry name" value="Gcw_chp"/>
    <property type="match status" value="1"/>
</dbReference>
<reference evidence="1 2" key="1">
    <citation type="journal article" date="2002" name="Nature">
        <title>Comparison of the genomes of two Xanthomonas pathogens with differing host specificities.</title>
        <authorList>
            <person name="da Silva A.C."/>
            <person name="Ferro J.A."/>
            <person name="Reinach F.C."/>
            <person name="Farah C.S."/>
            <person name="Furlan L.R."/>
            <person name="Quaggio R.B."/>
            <person name="Monteiro-Vitorello C.B."/>
            <person name="Van Sluys M.A."/>
            <person name="Almeida N.F."/>
            <person name="Alves L.M."/>
            <person name="do Amaral A.M."/>
            <person name="Bertolini M.C."/>
            <person name="Camargo L.E."/>
            <person name="Camarotte G."/>
            <person name="Cannavan F."/>
            <person name="Cardozo J."/>
            <person name="Chambergo F."/>
            <person name="Ciapina L.P."/>
            <person name="Cicarelli R.M."/>
            <person name="Coutinho L.L."/>
            <person name="Cursino-Santos J.R."/>
            <person name="El-Dorry H."/>
            <person name="Faria J.B."/>
            <person name="Ferreira A.J."/>
            <person name="Ferreira R.C."/>
            <person name="Ferro M.I."/>
            <person name="Formighieri E.F."/>
            <person name="Franco M.C."/>
            <person name="Greggio C.C."/>
            <person name="Gruber A."/>
            <person name="Katsuyama A.M."/>
            <person name="Kishi L.T."/>
            <person name="Leite R.P."/>
            <person name="Lemos E.G."/>
            <person name="Lemos M.V."/>
            <person name="Locali E.C."/>
            <person name="Machado M.A."/>
            <person name="Madeira A.M."/>
            <person name="Martinez-Rossi N.M."/>
            <person name="Martins E.C."/>
            <person name="Meidanis J."/>
            <person name="Menck C.F."/>
            <person name="Miyaki C.Y."/>
            <person name="Moon D.H."/>
            <person name="Moreira L.M."/>
            <person name="Novo M.T."/>
            <person name="Okura V.K."/>
            <person name="Oliveira M.C."/>
            <person name="Oliveira V.R."/>
            <person name="Pereira H.A."/>
            <person name="Rossi A."/>
            <person name="Sena J.A."/>
            <person name="Silva C."/>
            <person name="de Souza R.F."/>
            <person name="Spinola L.A."/>
            <person name="Takita M.A."/>
            <person name="Tamura R.E."/>
            <person name="Teixeira E.C."/>
            <person name="Tezza R.I."/>
            <person name="Trindade dos Santos M."/>
            <person name="Truffi D."/>
            <person name="Tsai S.M."/>
            <person name="White F.F."/>
            <person name="Setubal J.C."/>
            <person name="Kitajima J.P."/>
        </authorList>
    </citation>
    <scope>NUCLEOTIDE SEQUENCE [LARGE SCALE GENOMIC DNA]</scope>
    <source>
        <strain evidence="1 2">306</strain>
    </source>
</reference>
<organism evidence="1 2">
    <name type="scientific">Xanthomonas axonopodis pv. citri (strain 306)</name>
    <dbReference type="NCBI Taxonomy" id="190486"/>
    <lineage>
        <taxon>Bacteria</taxon>
        <taxon>Pseudomonadati</taxon>
        <taxon>Pseudomonadota</taxon>
        <taxon>Gammaproteobacteria</taxon>
        <taxon>Lysobacterales</taxon>
        <taxon>Lysobacteraceae</taxon>
        <taxon>Xanthomonas</taxon>
    </lineage>
</organism>
<accession>A0AAI7ZJ44</accession>
<evidence type="ECO:0000313" key="2">
    <source>
        <dbReference type="Proteomes" id="UP000000576"/>
    </source>
</evidence>
<proteinExistence type="predicted"/>
<name>A0AAI7ZJ44_XANAC</name>
<gene>
    <name evidence="1" type="ordered locus">XAC4245</name>
</gene>
<dbReference type="KEGG" id="xac:XAC4245"/>
<protein>
    <submittedName>
        <fullName evidence="1">Uncharacterized protein</fullName>
    </submittedName>
</protein>
<dbReference type="EMBL" id="AE008923">
    <property type="protein sequence ID" value="AAM39080.1"/>
    <property type="molecule type" value="Genomic_DNA"/>
</dbReference>
<dbReference type="InterPro" id="IPR010239">
    <property type="entry name" value="CHP02001"/>
</dbReference>